<dbReference type="RefSeq" id="WP_155053202.1">
    <property type="nucleotide sequence ID" value="NZ_JBHMAT010000003.1"/>
</dbReference>
<proteinExistence type="predicted"/>
<dbReference type="InterPro" id="IPR029058">
    <property type="entry name" value="AB_hydrolase_fold"/>
</dbReference>
<dbReference type="GO" id="GO:0016787">
    <property type="term" value="F:hydrolase activity"/>
    <property type="evidence" value="ECO:0007669"/>
    <property type="project" value="UniProtKB-KW"/>
</dbReference>
<organism evidence="2 3">
    <name type="scientific">Agromyces bracchium</name>
    <dbReference type="NCBI Taxonomy" id="88376"/>
    <lineage>
        <taxon>Bacteria</taxon>
        <taxon>Bacillati</taxon>
        <taxon>Actinomycetota</taxon>
        <taxon>Actinomycetes</taxon>
        <taxon>Micrococcales</taxon>
        <taxon>Microbacteriaceae</taxon>
        <taxon>Agromyces</taxon>
    </lineage>
</organism>
<dbReference type="Proteomes" id="UP000433071">
    <property type="component" value="Unassembled WGS sequence"/>
</dbReference>
<keyword evidence="3" id="KW-1185">Reference proteome</keyword>
<sequence length="232" mass="24866">MDVILIPGFWLDASSWSEVTPALDEGGHRVHAVTLPGLEGPDATRAGIGLADHVAAVTRLVDGLDGRVVLVGHSGGGTVAQAVADARPDRIARVVYVDAAPMGDGDAINTELPVVGDEIPLPEWSLFGEGMLAGLDDDLRRRFRERAIPEPAAVATDPLRLTDERRLDVPTTVITCEYPSSQIQEWIAGGAPFVRELASMRQVDYVDLPTGHWPQFTRPAELGRAIAQAIAR</sequence>
<dbReference type="InterPro" id="IPR000073">
    <property type="entry name" value="AB_hydrolase_1"/>
</dbReference>
<feature type="domain" description="AB hydrolase-1" evidence="1">
    <location>
        <begin position="3"/>
        <end position="222"/>
    </location>
</feature>
<dbReference type="AlphaFoldDB" id="A0A6I3MA59"/>
<dbReference type="OrthoDB" id="9773549at2"/>
<comment type="caution">
    <text evidence="2">The sequence shown here is derived from an EMBL/GenBank/DDBJ whole genome shotgun (WGS) entry which is preliminary data.</text>
</comment>
<evidence type="ECO:0000313" key="3">
    <source>
        <dbReference type="Proteomes" id="UP000433071"/>
    </source>
</evidence>
<dbReference type="Pfam" id="PF12697">
    <property type="entry name" value="Abhydrolase_6"/>
    <property type="match status" value="1"/>
</dbReference>
<dbReference type="Gene3D" id="3.40.50.1820">
    <property type="entry name" value="alpha/beta hydrolase"/>
    <property type="match status" value="1"/>
</dbReference>
<name>A0A6I3MA59_9MICO</name>
<dbReference type="InterPro" id="IPR052897">
    <property type="entry name" value="Sec-Metab_Biosynth_Hydrolase"/>
</dbReference>
<accession>A0A6I3MA59</accession>
<keyword evidence="2" id="KW-0378">Hydrolase</keyword>
<reference evidence="2 3" key="1">
    <citation type="submission" date="2019-11" db="EMBL/GenBank/DDBJ databases">
        <title>Agromyces kandeliae sp. nov., isolated from mangrove soil.</title>
        <authorList>
            <person name="Wang R."/>
        </authorList>
    </citation>
    <scope>NUCLEOTIDE SEQUENCE [LARGE SCALE GENOMIC DNA]</scope>
    <source>
        <strain evidence="2 3">JCM 11433</strain>
    </source>
</reference>
<gene>
    <name evidence="2" type="ORF">GJ743_17645</name>
</gene>
<evidence type="ECO:0000259" key="1">
    <source>
        <dbReference type="Pfam" id="PF12697"/>
    </source>
</evidence>
<protein>
    <submittedName>
        <fullName evidence="2">Alpha/beta fold hydrolase</fullName>
    </submittedName>
</protein>
<evidence type="ECO:0000313" key="2">
    <source>
        <dbReference type="EMBL" id="MTH70194.1"/>
    </source>
</evidence>
<dbReference type="EMBL" id="WMLB01000042">
    <property type="protein sequence ID" value="MTH70194.1"/>
    <property type="molecule type" value="Genomic_DNA"/>
</dbReference>
<dbReference type="PANTHER" id="PTHR37017">
    <property type="entry name" value="AB HYDROLASE-1 DOMAIN-CONTAINING PROTEIN-RELATED"/>
    <property type="match status" value="1"/>
</dbReference>
<dbReference type="SUPFAM" id="SSF53474">
    <property type="entry name" value="alpha/beta-Hydrolases"/>
    <property type="match status" value="1"/>
</dbReference>
<dbReference type="PANTHER" id="PTHR37017:SF11">
    <property type="entry name" value="ESTERASE_LIPASE_THIOESTERASE DOMAIN-CONTAINING PROTEIN"/>
    <property type="match status" value="1"/>
</dbReference>